<proteinExistence type="predicted"/>
<name>A0A6C0IZN8_9ZZZZ</name>
<sequence>MSNGTSCVAPCGPNTCFPIFQGKRVASANLPNEFDVCHVLRCTDGRLFRRQRTSNGTTWAAVNLPSNCPFIFLDVYNDVVCLINFGQVNACQNPFSPVTPINPVTPVAPVSPTNGGGVVGPIVETSVNGSPTATTSAPGTSPSLAVTGAAVSTTAGAVTSGNSLTVTAVPAGTPLAASPSISAPLGATVVASGVGNGGNLDLVVLSNGSAVIRSPGEEAETNGTITHGRLRNNSRAIVSDNGAYAQFVASNNSVVHSDQDGGHAGGTANECSLLHAASASSMARGTAVDRSEVRTGGMPRLKNLPRNSRFTVAQVGVAVNAPDVNTVQAITFDSDTGCANRTVFVQDTSNPLQPPLGFFGSKITLGSIGIEHAPGVGHGAFTTGLSANQSSLLATANGALAAGTAECGEVHQAVGKGSTAFGRGNTALGAYSQAIGHNSLAYMHSHFAQAIKTSVNDDVPQGADRVQYNMVPLRGFTTCERILSSDRLTVTGFRLTTILVLGDTPDKAVIDIENGPTLDFRRVPFLPFNGTAMVEADVVSPRLIPDEGDPIPGFCGKFCFCVTRVGSDNQIRHEIENGGPGNTLGVLCQIPSMSSLGLTITAIARTGNSAGFTIQIVEDVPLTVQVGNSTIPNPRIDPAPPNPFPATNQTNFVLQGRVWGGHFRYTEVPAGSSEVKCEAPNEDRITVVAGTPAVSVASPPSACRGCGCVEKGEQVSAFTVSDGAGVTSSSLLSAGINIGATGSQFAGSSNESAFNAATGATAFSLGGIGGGNGASFSASPLGDLQVGASTSFLPTQQTVASFF</sequence>
<accession>A0A6C0IZN8</accession>
<dbReference type="AlphaFoldDB" id="A0A6C0IZN8"/>
<evidence type="ECO:0000313" key="1">
    <source>
        <dbReference type="EMBL" id="QHT97916.1"/>
    </source>
</evidence>
<organism evidence="1">
    <name type="scientific">viral metagenome</name>
    <dbReference type="NCBI Taxonomy" id="1070528"/>
    <lineage>
        <taxon>unclassified sequences</taxon>
        <taxon>metagenomes</taxon>
        <taxon>organismal metagenomes</taxon>
    </lineage>
</organism>
<reference evidence="1" key="1">
    <citation type="journal article" date="2020" name="Nature">
        <title>Giant virus diversity and host interactions through global metagenomics.</title>
        <authorList>
            <person name="Schulz F."/>
            <person name="Roux S."/>
            <person name="Paez-Espino D."/>
            <person name="Jungbluth S."/>
            <person name="Walsh D.A."/>
            <person name="Denef V.J."/>
            <person name="McMahon K.D."/>
            <person name="Konstantinidis K.T."/>
            <person name="Eloe-Fadrosh E.A."/>
            <person name="Kyrpides N.C."/>
            <person name="Woyke T."/>
        </authorList>
    </citation>
    <scope>NUCLEOTIDE SEQUENCE</scope>
    <source>
        <strain evidence="1">GVMAG-M-3300025572-1</strain>
    </source>
</reference>
<dbReference type="EMBL" id="MN740284">
    <property type="protein sequence ID" value="QHT97916.1"/>
    <property type="molecule type" value="Genomic_DNA"/>
</dbReference>
<protein>
    <submittedName>
        <fullName evidence="1">Uncharacterized protein</fullName>
    </submittedName>
</protein>